<dbReference type="EC" id="2.8.2.-" evidence="3"/>
<evidence type="ECO:0000313" key="6">
    <source>
        <dbReference type="Proteomes" id="UP001181693"/>
    </source>
</evidence>
<comment type="caution">
    <text evidence="5">The sequence shown here is derived from an EMBL/GenBank/DDBJ whole genome shotgun (WGS) entry which is preliminary data.</text>
</comment>
<dbReference type="Proteomes" id="UP001181693">
    <property type="component" value="Unassembled WGS sequence"/>
</dbReference>
<organism evidence="5 6">
    <name type="scientific">Pyxicephalus adspersus</name>
    <name type="common">African bullfrog</name>
    <dbReference type="NCBI Taxonomy" id="30357"/>
    <lineage>
        <taxon>Eukaryota</taxon>
        <taxon>Metazoa</taxon>
        <taxon>Chordata</taxon>
        <taxon>Craniata</taxon>
        <taxon>Vertebrata</taxon>
        <taxon>Euteleostomi</taxon>
        <taxon>Amphibia</taxon>
        <taxon>Batrachia</taxon>
        <taxon>Anura</taxon>
        <taxon>Neobatrachia</taxon>
        <taxon>Ranoidea</taxon>
        <taxon>Pyxicephalidae</taxon>
        <taxon>Pyxicephalinae</taxon>
        <taxon>Pyxicephalus</taxon>
    </lineage>
</organism>
<dbReference type="PANTHER" id="PTHR11783">
    <property type="entry name" value="SULFOTRANSFERASE SULT"/>
    <property type="match status" value="1"/>
</dbReference>
<dbReference type="EMBL" id="DYDO01000004">
    <property type="protein sequence ID" value="DBA26851.1"/>
    <property type="molecule type" value="Genomic_DNA"/>
</dbReference>
<keyword evidence="6" id="KW-1185">Reference proteome</keyword>
<evidence type="ECO:0000313" key="5">
    <source>
        <dbReference type="EMBL" id="DBA26851.1"/>
    </source>
</evidence>
<dbReference type="InterPro" id="IPR000863">
    <property type="entry name" value="Sulfotransferase_dom"/>
</dbReference>
<dbReference type="SUPFAM" id="SSF52540">
    <property type="entry name" value="P-loop containing nucleoside triphosphate hydrolases"/>
    <property type="match status" value="1"/>
</dbReference>
<sequence length="309" mass="36357">MASSEEKLTKKEIFRAEMKKVAEKASKMKPEELQFKYKGILYPSLLCSEATFQAMEKLEAREDDVFIITYPKCGTNWTIQILHEMLFELHNKEPTLDQAMLEFGKPDKYEYLNQQPSPRVMSSHITYENIPKTFFEKKTKILLILRNPKDTAVSYYHFSNNNPVLPSYESWDLFFKDYLSGDVIYGSYFDYTLQWEKHIDDGNILVLTFEDMKMDLPKELRKISDFYGLSLTDEQIKKVHEKTTFKSMKENSGNTHGNLGNVFFRKGEIGDWKNLFTEEQSKELDAQFEKYLAGTKLGKMINYEKYCTF</sequence>
<dbReference type="Gene3D" id="3.40.50.300">
    <property type="entry name" value="P-loop containing nucleotide triphosphate hydrolases"/>
    <property type="match status" value="1"/>
</dbReference>
<comment type="similarity">
    <text evidence="1 3">Belongs to the sulfotransferase 1 family.</text>
</comment>
<accession>A0AAV3A6S9</accession>
<keyword evidence="2 3" id="KW-0808">Transferase</keyword>
<dbReference type="Pfam" id="PF00685">
    <property type="entry name" value="Sulfotransfer_1"/>
    <property type="match status" value="1"/>
</dbReference>
<proteinExistence type="inferred from homology"/>
<dbReference type="AlphaFoldDB" id="A0AAV3A6S9"/>
<gene>
    <name evidence="5" type="ORF">GDO54_011057</name>
</gene>
<feature type="domain" description="Sulfotransferase" evidence="4">
    <location>
        <begin position="63"/>
        <end position="295"/>
    </location>
</feature>
<evidence type="ECO:0000256" key="3">
    <source>
        <dbReference type="RuleBase" id="RU361155"/>
    </source>
</evidence>
<protein>
    <recommendedName>
        <fullName evidence="3">Sulfotransferase</fullName>
        <ecNumber evidence="3">2.8.2.-</ecNumber>
    </recommendedName>
</protein>
<dbReference type="InterPro" id="IPR027417">
    <property type="entry name" value="P-loop_NTPase"/>
</dbReference>
<name>A0AAV3A6S9_PYXAD</name>
<evidence type="ECO:0000256" key="2">
    <source>
        <dbReference type="ARBA" id="ARBA00022679"/>
    </source>
</evidence>
<evidence type="ECO:0000259" key="4">
    <source>
        <dbReference type="Pfam" id="PF00685"/>
    </source>
</evidence>
<dbReference type="GO" id="GO:0008146">
    <property type="term" value="F:sulfotransferase activity"/>
    <property type="evidence" value="ECO:0007669"/>
    <property type="project" value="InterPro"/>
</dbReference>
<reference evidence="5" key="1">
    <citation type="thesis" date="2020" institute="ProQuest LLC" country="789 East Eisenhower Parkway, Ann Arbor, MI, USA">
        <title>Comparative Genomics and Chromosome Evolution.</title>
        <authorList>
            <person name="Mudd A.B."/>
        </authorList>
    </citation>
    <scope>NUCLEOTIDE SEQUENCE</scope>
    <source>
        <strain evidence="5">1538</strain>
        <tissue evidence="5">Blood</tissue>
    </source>
</reference>
<evidence type="ECO:0000256" key="1">
    <source>
        <dbReference type="ARBA" id="ARBA00005771"/>
    </source>
</evidence>